<dbReference type="AlphaFoldDB" id="A0AAU9JZL5"/>
<dbReference type="InterPro" id="IPR003169">
    <property type="entry name" value="GYF"/>
</dbReference>
<protein>
    <recommendedName>
        <fullName evidence="1">GYF domain-containing protein</fullName>
    </recommendedName>
</protein>
<dbReference type="EMBL" id="CAJZBQ010000055">
    <property type="protein sequence ID" value="CAG9332735.1"/>
    <property type="molecule type" value="Genomic_DNA"/>
</dbReference>
<feature type="domain" description="GYF" evidence="1">
    <location>
        <begin position="70"/>
        <end position="118"/>
    </location>
</feature>
<organism evidence="2 3">
    <name type="scientific">Blepharisma stoltei</name>
    <dbReference type="NCBI Taxonomy" id="1481888"/>
    <lineage>
        <taxon>Eukaryota</taxon>
        <taxon>Sar</taxon>
        <taxon>Alveolata</taxon>
        <taxon>Ciliophora</taxon>
        <taxon>Postciliodesmatophora</taxon>
        <taxon>Heterotrichea</taxon>
        <taxon>Heterotrichida</taxon>
        <taxon>Blepharismidae</taxon>
        <taxon>Blepharisma</taxon>
    </lineage>
</organism>
<comment type="caution">
    <text evidence="2">The sequence shown here is derived from an EMBL/GenBank/DDBJ whole genome shotgun (WGS) entry which is preliminary data.</text>
</comment>
<dbReference type="Pfam" id="PF02213">
    <property type="entry name" value="GYF"/>
    <property type="match status" value="1"/>
</dbReference>
<dbReference type="Gene3D" id="3.30.1490.40">
    <property type="match status" value="1"/>
</dbReference>
<keyword evidence="3" id="KW-1185">Reference proteome</keyword>
<reference evidence="2" key="1">
    <citation type="submission" date="2021-09" db="EMBL/GenBank/DDBJ databases">
        <authorList>
            <consortium name="AG Swart"/>
            <person name="Singh M."/>
            <person name="Singh A."/>
            <person name="Seah K."/>
            <person name="Emmerich C."/>
        </authorList>
    </citation>
    <scope>NUCLEOTIDE SEQUENCE</scope>
    <source>
        <strain evidence="2">ATCC30299</strain>
    </source>
</reference>
<evidence type="ECO:0000313" key="2">
    <source>
        <dbReference type="EMBL" id="CAG9332735.1"/>
    </source>
</evidence>
<dbReference type="SMART" id="SM00444">
    <property type="entry name" value="GYF"/>
    <property type="match status" value="1"/>
</dbReference>
<gene>
    <name evidence="2" type="ORF">BSTOLATCC_MIC57027</name>
</gene>
<accession>A0AAU9JZL5</accession>
<dbReference type="PROSITE" id="PS50829">
    <property type="entry name" value="GYF"/>
    <property type="match status" value="1"/>
</dbReference>
<evidence type="ECO:0000313" key="3">
    <source>
        <dbReference type="Proteomes" id="UP001162131"/>
    </source>
</evidence>
<name>A0AAU9JZL5_9CILI</name>
<dbReference type="SUPFAM" id="SSF55277">
    <property type="entry name" value="GYF domain"/>
    <property type="match status" value="1"/>
</dbReference>
<sequence length="201" mass="22762">MPEWDDPEEEAPAVIIEEPKPGVKPFLICDSATLNYHLTAGNPFAKIVEEFAKIGEDKNVYCVPMSKPFEKIWYYKDLENRTQGPFSSVEMFNWAARGCFPQDLKISQGDNNPFMPMNRYSSKVPPKSPIKVPATAKTIDEIEKLQTPIWGRNVQEAPAVKKVTDISATNDLKSILGLQCNNLAKDSKQEQRYNRGQAKPW</sequence>
<dbReference type="InterPro" id="IPR035445">
    <property type="entry name" value="GYF-like_dom_sf"/>
</dbReference>
<proteinExistence type="predicted"/>
<evidence type="ECO:0000259" key="1">
    <source>
        <dbReference type="PROSITE" id="PS50829"/>
    </source>
</evidence>
<dbReference type="Proteomes" id="UP001162131">
    <property type="component" value="Unassembled WGS sequence"/>
</dbReference>